<accession>A0AAJ1TSK5</accession>
<evidence type="ECO:0000313" key="1">
    <source>
        <dbReference type="EMBL" id="MDQ0546412.1"/>
    </source>
</evidence>
<reference evidence="1" key="1">
    <citation type="submission" date="2023-07" db="EMBL/GenBank/DDBJ databases">
        <title>Genomic Encyclopedia of Type Strains, Phase IV (KMG-IV): sequencing the most valuable type-strain genomes for metagenomic binning, comparative biology and taxonomic classification.</title>
        <authorList>
            <person name="Goeker M."/>
        </authorList>
    </citation>
    <scope>NUCLEOTIDE SEQUENCE</scope>
    <source>
        <strain evidence="1">DSM 19569</strain>
    </source>
</reference>
<evidence type="ECO:0000313" key="2">
    <source>
        <dbReference type="Proteomes" id="UP001223420"/>
    </source>
</evidence>
<protein>
    <submittedName>
        <fullName evidence="1">Uncharacterized protein</fullName>
    </submittedName>
</protein>
<dbReference type="AlphaFoldDB" id="A0AAJ1TSK5"/>
<gene>
    <name evidence="1" type="ORF">QO001_005363</name>
</gene>
<name>A0AAJ1TSK5_9HYPH</name>
<sequence length="42" mass="4769">MAGVRRRTNSQLVDEYSVIKGTGLLWNLRLQAALFEHPVKLS</sequence>
<dbReference type="EMBL" id="JAUSWL010000014">
    <property type="protein sequence ID" value="MDQ0546412.1"/>
    <property type="molecule type" value="Genomic_DNA"/>
</dbReference>
<proteinExistence type="predicted"/>
<comment type="caution">
    <text evidence="1">The sequence shown here is derived from an EMBL/GenBank/DDBJ whole genome shotgun (WGS) entry which is preliminary data.</text>
</comment>
<dbReference type="RefSeq" id="WP_268868790.1">
    <property type="nucleotide sequence ID" value="NZ_JAJALK010000015.1"/>
</dbReference>
<dbReference type="Proteomes" id="UP001223420">
    <property type="component" value="Unassembled WGS sequence"/>
</dbReference>
<organism evidence="1 2">
    <name type="scientific">Methylobacterium brachiatum</name>
    <dbReference type="NCBI Taxonomy" id="269660"/>
    <lineage>
        <taxon>Bacteria</taxon>
        <taxon>Pseudomonadati</taxon>
        <taxon>Pseudomonadota</taxon>
        <taxon>Alphaproteobacteria</taxon>
        <taxon>Hyphomicrobiales</taxon>
        <taxon>Methylobacteriaceae</taxon>
        <taxon>Methylobacterium</taxon>
    </lineage>
</organism>